<reference evidence="1" key="1">
    <citation type="journal article" date="2014" name="Int. J. Syst. Evol. Microbiol.">
        <title>Complete genome sequence of Corynebacterium casei LMG S-19264T (=DSM 44701T), isolated from a smear-ripened cheese.</title>
        <authorList>
            <consortium name="US DOE Joint Genome Institute (JGI-PGF)"/>
            <person name="Walter F."/>
            <person name="Albersmeier A."/>
            <person name="Kalinowski J."/>
            <person name="Ruckert C."/>
        </authorList>
    </citation>
    <scope>NUCLEOTIDE SEQUENCE</scope>
    <source>
        <strain evidence="1">JCM 15325</strain>
    </source>
</reference>
<accession>A0A917S2F6</accession>
<reference evidence="1" key="2">
    <citation type="submission" date="2020-09" db="EMBL/GenBank/DDBJ databases">
        <authorList>
            <person name="Sun Q."/>
            <person name="Ohkuma M."/>
        </authorList>
    </citation>
    <scope>NUCLEOTIDE SEQUENCE</scope>
    <source>
        <strain evidence="1">JCM 15325</strain>
    </source>
</reference>
<name>A0A917S2F6_9BACL</name>
<sequence length="150" mass="17138">MRVKQSSLVLLNLLSRSVICGMDRWHEEGEELRKLALESGVYPNGPLVMTIGKVKNEPELREYGLFLPLSSPVEVPAERALGFRSRLYFKKTAAIRHYEADEPFAASYRELENVAYRRGIILERPFYHVCLEVNGERFFDIHAPIKGSAA</sequence>
<evidence type="ECO:0000313" key="2">
    <source>
        <dbReference type="Proteomes" id="UP000654670"/>
    </source>
</evidence>
<organism evidence="1 2">
    <name type="scientific">Sporolactobacillus putidus</name>
    <dbReference type="NCBI Taxonomy" id="492735"/>
    <lineage>
        <taxon>Bacteria</taxon>
        <taxon>Bacillati</taxon>
        <taxon>Bacillota</taxon>
        <taxon>Bacilli</taxon>
        <taxon>Bacillales</taxon>
        <taxon>Sporolactobacillaceae</taxon>
        <taxon>Sporolactobacillus</taxon>
    </lineage>
</organism>
<dbReference type="Proteomes" id="UP000654670">
    <property type="component" value="Unassembled WGS sequence"/>
</dbReference>
<gene>
    <name evidence="1" type="ORF">GCM10007968_15090</name>
</gene>
<dbReference type="AlphaFoldDB" id="A0A917S2F6"/>
<keyword evidence="2" id="KW-1185">Reference proteome</keyword>
<evidence type="ECO:0000313" key="1">
    <source>
        <dbReference type="EMBL" id="GGL51919.1"/>
    </source>
</evidence>
<dbReference type="EMBL" id="BMOK01000005">
    <property type="protein sequence ID" value="GGL51919.1"/>
    <property type="molecule type" value="Genomic_DNA"/>
</dbReference>
<dbReference type="RefSeq" id="WP_188802480.1">
    <property type="nucleotide sequence ID" value="NZ_BMOK01000005.1"/>
</dbReference>
<comment type="caution">
    <text evidence="1">The sequence shown here is derived from an EMBL/GenBank/DDBJ whole genome shotgun (WGS) entry which is preliminary data.</text>
</comment>
<protein>
    <submittedName>
        <fullName evidence="1">Uncharacterized protein</fullName>
    </submittedName>
</protein>
<proteinExistence type="predicted"/>